<evidence type="ECO:0000256" key="5">
    <source>
        <dbReference type="ARBA" id="ARBA00023136"/>
    </source>
</evidence>
<dbReference type="AlphaFoldDB" id="A0A7W7RSE8"/>
<reference evidence="8 9" key="1">
    <citation type="submission" date="2020-08" db="EMBL/GenBank/DDBJ databases">
        <title>Sequencing the genomes of 1000 actinobacteria strains.</title>
        <authorList>
            <person name="Klenk H.-P."/>
        </authorList>
    </citation>
    <scope>NUCLEOTIDE SEQUENCE [LARGE SCALE GENOMIC DNA]</scope>
    <source>
        <strain evidence="8 9">DSM 43023</strain>
    </source>
</reference>
<evidence type="ECO:0000256" key="3">
    <source>
        <dbReference type="ARBA" id="ARBA00022692"/>
    </source>
</evidence>
<feature type="transmembrane region" description="Helical" evidence="6">
    <location>
        <begin position="830"/>
        <end position="852"/>
    </location>
</feature>
<feature type="transmembrane region" description="Helical" evidence="6">
    <location>
        <begin position="771"/>
        <end position="801"/>
    </location>
</feature>
<feature type="transmembrane region" description="Helical" evidence="6">
    <location>
        <begin position="362"/>
        <end position="384"/>
    </location>
</feature>
<evidence type="ECO:0000259" key="7">
    <source>
        <dbReference type="Pfam" id="PF02687"/>
    </source>
</evidence>
<dbReference type="EMBL" id="JACHJU010000001">
    <property type="protein sequence ID" value="MBB4937042.1"/>
    <property type="molecule type" value="Genomic_DNA"/>
</dbReference>
<evidence type="ECO:0000256" key="4">
    <source>
        <dbReference type="ARBA" id="ARBA00022989"/>
    </source>
</evidence>
<keyword evidence="3 6" id="KW-0812">Transmembrane</keyword>
<feature type="transmembrane region" description="Helical" evidence="6">
    <location>
        <begin position="21"/>
        <end position="42"/>
    </location>
</feature>
<feature type="transmembrane region" description="Helical" evidence="6">
    <location>
        <begin position="488"/>
        <end position="509"/>
    </location>
</feature>
<keyword evidence="2" id="KW-1003">Cell membrane</keyword>
<feature type="transmembrane region" description="Helical" evidence="6">
    <location>
        <begin position="725"/>
        <end position="750"/>
    </location>
</feature>
<evidence type="ECO:0000256" key="1">
    <source>
        <dbReference type="ARBA" id="ARBA00004651"/>
    </source>
</evidence>
<sequence>MNALLAALRISRRGIGQARARSALIMVMIGLPVLLLTVGVTWQATGDVTTREGLDWNIGAADAHVQERASSKPVRQSANGSIRIDARGRGVQYRNLTEQEVLTLFGPGSRAVPLRLAWTGYQGAKGYREHDFREIDLRDPITKGMYKLLSGRLPRAAGEVAASPGAELREGSTVTVSGTGAAVTVVGVVEPQRDPGRPEIVALPGTVFDGSRKVSTNWLIDTPAPVSWQRVREMNRHGVAVLSREVVDAPPSGNGPEDPVPQGTVGGSDIMMVALGAVIIGLEVVLLAGPAFAVGIRRRRRELALIAAQGGSPRHLRGVVLADGLTLGFAASLLGAAGGIGIGAAVTPLALHGPFEVPVGRIAIVVLLGVVSALLAAVVPAVQASRADVAEVLAGRRGRARERRGLPVLGLVLLSGAIAIIVIGPVLPRWGMGFGLYQVSLLAGAVLGQLGLVLLTPWLVGAAARLATRLPLPFRMAVRDAARNRGRTAPAVAAVLAATAVFAGVAVVISSQSAQRGTRYEPQYLMGSTVVTSNGSNPAIWREIKRATASALPGVPLIEAGELAKPGFSHVNIVVQPGCTRDCPTPFAWFREPLVGGADLARYFLRGPDPAAEAALAAGKAVVFDPRVLRDGMLVFTAELQKRTSHSVPAVVRRPQGEPLVSAILPVSLAARLGLTVGYDTLIADPAAPRVTPEQETRLDAAVRTLSRSAYVRTERGFQDGSATMLLALALGAAVLVLGGTFAATGLAAAEGRPDRATLAAVGATGRVQRLLVAGQAAFVSGLGVAGGMLIGLVFGVVGYLSMFSGGRVEGVWVNSGPVGSFASEVDVPWLALASVLVGLPLLAALMAALCVRTKVLLTRRRT</sequence>
<dbReference type="GO" id="GO:0005886">
    <property type="term" value="C:plasma membrane"/>
    <property type="evidence" value="ECO:0007669"/>
    <property type="project" value="UniProtKB-SubCell"/>
</dbReference>
<feature type="transmembrane region" description="Helical" evidence="6">
    <location>
        <begin position="439"/>
        <end position="467"/>
    </location>
</feature>
<evidence type="ECO:0000313" key="8">
    <source>
        <dbReference type="EMBL" id="MBB4937042.1"/>
    </source>
</evidence>
<keyword evidence="4 6" id="KW-1133">Transmembrane helix</keyword>
<keyword evidence="5 6" id="KW-0472">Membrane</keyword>
<dbReference type="PANTHER" id="PTHR30287:SF2">
    <property type="entry name" value="BLL1001 PROTEIN"/>
    <property type="match status" value="1"/>
</dbReference>
<evidence type="ECO:0000256" key="2">
    <source>
        <dbReference type="ARBA" id="ARBA00022475"/>
    </source>
</evidence>
<feature type="transmembrane region" description="Helical" evidence="6">
    <location>
        <begin position="405"/>
        <end position="427"/>
    </location>
</feature>
<gene>
    <name evidence="8" type="ORF">FHR32_001347</name>
</gene>
<dbReference type="RefSeq" id="WP_184753481.1">
    <property type="nucleotide sequence ID" value="NZ_BAABEK010000009.1"/>
</dbReference>
<proteinExistence type="predicted"/>
<comment type="caution">
    <text evidence="8">The sequence shown here is derived from an EMBL/GenBank/DDBJ whole genome shotgun (WGS) entry which is preliminary data.</text>
</comment>
<dbReference type="InterPro" id="IPR038766">
    <property type="entry name" value="Membrane_comp_ABC_pdt"/>
</dbReference>
<feature type="transmembrane region" description="Helical" evidence="6">
    <location>
        <begin position="270"/>
        <end position="296"/>
    </location>
</feature>
<dbReference type="Proteomes" id="UP000534286">
    <property type="component" value="Unassembled WGS sequence"/>
</dbReference>
<feature type="transmembrane region" description="Helical" evidence="6">
    <location>
        <begin position="316"/>
        <end position="342"/>
    </location>
</feature>
<evidence type="ECO:0000256" key="6">
    <source>
        <dbReference type="SAM" id="Phobius"/>
    </source>
</evidence>
<evidence type="ECO:0000313" key="9">
    <source>
        <dbReference type="Proteomes" id="UP000534286"/>
    </source>
</evidence>
<dbReference type="PANTHER" id="PTHR30287">
    <property type="entry name" value="MEMBRANE COMPONENT OF PREDICTED ABC SUPERFAMILY METABOLITE UPTAKE TRANSPORTER"/>
    <property type="match status" value="1"/>
</dbReference>
<accession>A0A7W7RSE8</accession>
<name>A0A7W7RSE8_9ACTN</name>
<dbReference type="Pfam" id="PF02687">
    <property type="entry name" value="FtsX"/>
    <property type="match status" value="1"/>
</dbReference>
<protein>
    <submittedName>
        <fullName evidence="8">Putative ABC transport system permease protein</fullName>
    </submittedName>
</protein>
<dbReference type="InterPro" id="IPR003838">
    <property type="entry name" value="ABC3_permease_C"/>
</dbReference>
<comment type="subcellular location">
    <subcellularLocation>
        <location evidence="1">Cell membrane</location>
        <topology evidence="1">Multi-pass membrane protein</topology>
    </subcellularLocation>
</comment>
<feature type="domain" description="ABC3 transporter permease C-terminal" evidence="7">
    <location>
        <begin position="284"/>
        <end position="387"/>
    </location>
</feature>
<keyword evidence="9" id="KW-1185">Reference proteome</keyword>
<organism evidence="8 9">
    <name type="scientific">Streptosporangium album</name>
    <dbReference type="NCBI Taxonomy" id="47479"/>
    <lineage>
        <taxon>Bacteria</taxon>
        <taxon>Bacillati</taxon>
        <taxon>Actinomycetota</taxon>
        <taxon>Actinomycetes</taxon>
        <taxon>Streptosporangiales</taxon>
        <taxon>Streptosporangiaceae</taxon>
        <taxon>Streptosporangium</taxon>
    </lineage>
</organism>